<comment type="caution">
    <text evidence="3">The sequence shown here is derived from an EMBL/GenBank/DDBJ whole genome shotgun (WGS) entry which is preliminary data.</text>
</comment>
<gene>
    <name evidence="3" type="ORF">Ctob_004726</name>
</gene>
<keyword evidence="2" id="KW-0472">Membrane</keyword>
<feature type="region of interest" description="Disordered" evidence="1">
    <location>
        <begin position="240"/>
        <end position="304"/>
    </location>
</feature>
<feature type="compositionally biased region" description="Pro residues" evidence="1">
    <location>
        <begin position="317"/>
        <end position="326"/>
    </location>
</feature>
<evidence type="ECO:0000256" key="1">
    <source>
        <dbReference type="SAM" id="MobiDB-lite"/>
    </source>
</evidence>
<feature type="transmembrane region" description="Helical" evidence="2">
    <location>
        <begin position="62"/>
        <end position="91"/>
    </location>
</feature>
<evidence type="ECO:0000256" key="2">
    <source>
        <dbReference type="SAM" id="Phobius"/>
    </source>
</evidence>
<feature type="compositionally biased region" description="Basic and acidic residues" evidence="1">
    <location>
        <begin position="1"/>
        <end position="13"/>
    </location>
</feature>
<dbReference type="EMBL" id="JWZX01003209">
    <property type="protein sequence ID" value="KOO23248.1"/>
    <property type="molecule type" value="Genomic_DNA"/>
</dbReference>
<keyword evidence="2" id="KW-0812">Transmembrane</keyword>
<feature type="region of interest" description="Disordered" evidence="1">
    <location>
        <begin position="310"/>
        <end position="329"/>
    </location>
</feature>
<keyword evidence="4" id="KW-1185">Reference proteome</keyword>
<organism evidence="3 4">
    <name type="scientific">Chrysochromulina tobinii</name>
    <dbReference type="NCBI Taxonomy" id="1460289"/>
    <lineage>
        <taxon>Eukaryota</taxon>
        <taxon>Haptista</taxon>
        <taxon>Haptophyta</taxon>
        <taxon>Prymnesiophyceae</taxon>
        <taxon>Prymnesiales</taxon>
        <taxon>Chrysochromulinaceae</taxon>
        <taxon>Chrysochromulina</taxon>
    </lineage>
</organism>
<dbReference type="SUPFAM" id="SSF52540">
    <property type="entry name" value="P-loop containing nucleoside triphosphate hydrolases"/>
    <property type="match status" value="1"/>
</dbReference>
<feature type="compositionally biased region" description="Polar residues" evidence="1">
    <location>
        <begin position="243"/>
        <end position="255"/>
    </location>
</feature>
<evidence type="ECO:0000313" key="4">
    <source>
        <dbReference type="Proteomes" id="UP000037460"/>
    </source>
</evidence>
<keyword evidence="2" id="KW-1133">Transmembrane helix</keyword>
<dbReference type="Proteomes" id="UP000037460">
    <property type="component" value="Unassembled WGS sequence"/>
</dbReference>
<proteinExistence type="predicted"/>
<dbReference type="AlphaFoldDB" id="A0A0M0JAI8"/>
<dbReference type="InterPro" id="IPR027417">
    <property type="entry name" value="P-loop_NTPase"/>
</dbReference>
<reference evidence="4" key="1">
    <citation type="journal article" date="2015" name="PLoS Genet.">
        <title>Genome Sequence and Transcriptome Analyses of Chrysochromulina tobin: Metabolic Tools for Enhanced Algal Fitness in the Prominent Order Prymnesiales (Haptophyceae).</title>
        <authorList>
            <person name="Hovde B.T."/>
            <person name="Deodato C.R."/>
            <person name="Hunsperger H.M."/>
            <person name="Ryken S.A."/>
            <person name="Yost W."/>
            <person name="Jha R.K."/>
            <person name="Patterson J."/>
            <person name="Monnat R.J. Jr."/>
            <person name="Barlow S.B."/>
            <person name="Starkenburg S.R."/>
            <person name="Cattolico R.A."/>
        </authorList>
    </citation>
    <scope>NUCLEOTIDE SEQUENCE</scope>
    <source>
        <strain evidence="4">CCMP291</strain>
    </source>
</reference>
<accession>A0A0M0JAI8</accession>
<feature type="compositionally biased region" description="Polar residues" evidence="1">
    <location>
        <begin position="265"/>
        <end position="282"/>
    </location>
</feature>
<sequence>MAHEGESTDHLEDLSGGGGGSRSTRVLATIVTWTISAFKTRGINIDPSFKLDRSALKRVTRVVMVLPLVNGAAALLELLSRLILLILFLALSCAPRHRTVMVERFRATMRMHVQSVRRLSSLTDVEDTSARRRKSSLPPEATVLIVGHSAVGKTALGDALHRLARKAGREDGLVVAESHGLLLPSLEAFPELKLLIIVWEAALGTSLPAYVANYTKQLEQKNAPPPRSLFQRTLSIGAGGAASTGSVDATPSAVTESLPHHTRQTSDATTPTAEPDASSVTAAGTLDRAAPAPDARKREGDARLSTVGSKLGAMDAPSPPTAPAAAPPAAELAGAEGAATESGAFNLSKLRVLVVCNKTDTMPCPMPQIRGLKPEHAFIAVSALRCTNLGHMWTMVAPVLSLASD</sequence>
<name>A0A0M0JAI8_9EUKA</name>
<protein>
    <submittedName>
        <fullName evidence="3">Uncharacterized protein</fullName>
    </submittedName>
</protein>
<evidence type="ECO:0000313" key="3">
    <source>
        <dbReference type="EMBL" id="KOO23248.1"/>
    </source>
</evidence>
<feature type="region of interest" description="Disordered" evidence="1">
    <location>
        <begin position="1"/>
        <end position="21"/>
    </location>
</feature>